<name>A0A5C6UWF7_9FLAO</name>
<feature type="transmembrane region" description="Helical" evidence="8">
    <location>
        <begin position="221"/>
        <end position="238"/>
    </location>
</feature>
<feature type="transmembrane region" description="Helical" evidence="8">
    <location>
        <begin position="364"/>
        <end position="385"/>
    </location>
</feature>
<dbReference type="OrthoDB" id="9792789at2"/>
<keyword evidence="7 8" id="KW-0472">Membrane</keyword>
<evidence type="ECO:0000256" key="8">
    <source>
        <dbReference type="SAM" id="Phobius"/>
    </source>
</evidence>
<evidence type="ECO:0000256" key="2">
    <source>
        <dbReference type="ARBA" id="ARBA00022475"/>
    </source>
</evidence>
<evidence type="ECO:0000313" key="9">
    <source>
        <dbReference type="EMBL" id="TXC76910.1"/>
    </source>
</evidence>
<dbReference type="GO" id="GO:0010041">
    <property type="term" value="P:response to iron(III) ion"/>
    <property type="evidence" value="ECO:0007669"/>
    <property type="project" value="TreeGrafter"/>
</dbReference>
<evidence type="ECO:0000256" key="7">
    <source>
        <dbReference type="ARBA" id="ARBA00023136"/>
    </source>
</evidence>
<gene>
    <name evidence="9" type="ORF">FRX97_09850</name>
</gene>
<feature type="transmembrane region" description="Helical" evidence="8">
    <location>
        <begin position="184"/>
        <end position="209"/>
    </location>
</feature>
<dbReference type="EMBL" id="VORB01000009">
    <property type="protein sequence ID" value="TXC76910.1"/>
    <property type="molecule type" value="Genomic_DNA"/>
</dbReference>
<feature type="transmembrane region" description="Helical" evidence="8">
    <location>
        <begin position="20"/>
        <end position="38"/>
    </location>
</feature>
<comment type="caution">
    <text evidence="9">The sequence shown here is derived from an EMBL/GenBank/DDBJ whole genome shotgun (WGS) entry which is preliminary data.</text>
</comment>
<accession>A0A5C6UWF7</accession>
<dbReference type="GO" id="GO:0016763">
    <property type="term" value="F:pentosyltransferase activity"/>
    <property type="evidence" value="ECO:0007669"/>
    <property type="project" value="TreeGrafter"/>
</dbReference>
<evidence type="ECO:0000256" key="1">
    <source>
        <dbReference type="ARBA" id="ARBA00004651"/>
    </source>
</evidence>
<dbReference type="RefSeq" id="WP_147015048.1">
    <property type="nucleotide sequence ID" value="NZ_VORB01000009.1"/>
</dbReference>
<evidence type="ECO:0000313" key="10">
    <source>
        <dbReference type="Proteomes" id="UP000321168"/>
    </source>
</evidence>
<evidence type="ECO:0000256" key="4">
    <source>
        <dbReference type="ARBA" id="ARBA00022679"/>
    </source>
</evidence>
<keyword evidence="6 8" id="KW-1133">Transmembrane helix</keyword>
<comment type="subcellular location">
    <subcellularLocation>
        <location evidence="1">Cell membrane</location>
        <topology evidence="1">Multi-pass membrane protein</topology>
    </subcellularLocation>
</comment>
<keyword evidence="5 8" id="KW-0812">Transmembrane</keyword>
<dbReference type="Proteomes" id="UP000321168">
    <property type="component" value="Unassembled WGS sequence"/>
</dbReference>
<feature type="transmembrane region" description="Helical" evidence="8">
    <location>
        <begin position="119"/>
        <end position="140"/>
    </location>
</feature>
<keyword evidence="2" id="KW-1003">Cell membrane</keyword>
<sequence>MKPGLIERLENHYRTHPNTWYLGIAILAFLVYHFRLGFLPLRADEPTRTVVALEMMLSGNYWTPTINGEWYYRKPPFYNWILIGLMQLTGSKSEFLLRLPSSVPLFLFAFTIFQHSKKYISHFAAFLAALMFVLCGRMLIYASFLGHIDIFYSWITYLGFIVLFEKGKQGKWLEALMYSYILHAIGFLCKGLPSVLFTGLSAIAIICLFSNWKKIFSWQHILSFLIFAGIISAYFSVYNQYNDLDGWVAQLWDQSAQRTVIDEDKQWWEGLVSIIKFPVDHLMHLAPFLLFIPVFFLKGFRTRIKESSFLKAFGLIFLVNIPVYWLSPGYYPRYLFMLYPIVFIFLGYYYTVHKNHKVIRGLEMFLGGILILLTLAPFAVLFVDFKVEQGFIKALLCFLIIGVGTFLYWRHGARRWLYLFVCLIGVRLAFNFFVMEHRYRFDRTVEYKEDAIAVAKLTAGSPLYLFPATPINHESTFYVEVERNEILRYHEGELNPGDYLIARYDVSHEYDENIALEEVAEMQIRYEKLRLKVFKAVKREQ</sequence>
<dbReference type="GO" id="GO:0009103">
    <property type="term" value="P:lipopolysaccharide biosynthetic process"/>
    <property type="evidence" value="ECO:0007669"/>
    <property type="project" value="UniProtKB-ARBA"/>
</dbReference>
<feature type="transmembrane region" description="Helical" evidence="8">
    <location>
        <begin position="416"/>
        <end position="435"/>
    </location>
</feature>
<reference evidence="9 10" key="1">
    <citation type="submission" date="2019-08" db="EMBL/GenBank/DDBJ databases">
        <title>Genome of Luteibaculum oceani JCM 18817.</title>
        <authorList>
            <person name="Bowman J.P."/>
        </authorList>
    </citation>
    <scope>NUCLEOTIDE SEQUENCE [LARGE SCALE GENOMIC DNA]</scope>
    <source>
        <strain evidence="9 10">JCM 18817</strain>
    </source>
</reference>
<evidence type="ECO:0008006" key="11">
    <source>
        <dbReference type="Google" id="ProtNLM"/>
    </source>
</evidence>
<evidence type="ECO:0000256" key="6">
    <source>
        <dbReference type="ARBA" id="ARBA00022989"/>
    </source>
</evidence>
<feature type="transmembrane region" description="Helical" evidence="8">
    <location>
        <begin position="281"/>
        <end position="297"/>
    </location>
</feature>
<keyword evidence="3" id="KW-0328">Glycosyltransferase</keyword>
<evidence type="ECO:0000256" key="3">
    <source>
        <dbReference type="ARBA" id="ARBA00022676"/>
    </source>
</evidence>
<evidence type="ECO:0000256" key="5">
    <source>
        <dbReference type="ARBA" id="ARBA00022692"/>
    </source>
</evidence>
<dbReference type="PANTHER" id="PTHR33908">
    <property type="entry name" value="MANNOSYLTRANSFERASE YKCB-RELATED"/>
    <property type="match status" value="1"/>
</dbReference>
<feature type="transmembrane region" description="Helical" evidence="8">
    <location>
        <begin position="309"/>
        <end position="327"/>
    </location>
</feature>
<organism evidence="9 10">
    <name type="scientific">Luteibaculum oceani</name>
    <dbReference type="NCBI Taxonomy" id="1294296"/>
    <lineage>
        <taxon>Bacteria</taxon>
        <taxon>Pseudomonadati</taxon>
        <taxon>Bacteroidota</taxon>
        <taxon>Flavobacteriia</taxon>
        <taxon>Flavobacteriales</taxon>
        <taxon>Luteibaculaceae</taxon>
        <taxon>Luteibaculum</taxon>
    </lineage>
</organism>
<keyword evidence="10" id="KW-1185">Reference proteome</keyword>
<proteinExistence type="predicted"/>
<feature type="transmembrane region" description="Helical" evidence="8">
    <location>
        <begin position="333"/>
        <end position="352"/>
    </location>
</feature>
<dbReference type="InterPro" id="IPR050297">
    <property type="entry name" value="LipidA_mod_glycosyltrf_83"/>
</dbReference>
<feature type="transmembrane region" description="Helical" evidence="8">
    <location>
        <begin position="95"/>
        <end position="113"/>
    </location>
</feature>
<keyword evidence="4" id="KW-0808">Transferase</keyword>
<dbReference type="GO" id="GO:0005886">
    <property type="term" value="C:plasma membrane"/>
    <property type="evidence" value="ECO:0007669"/>
    <property type="project" value="UniProtKB-SubCell"/>
</dbReference>
<dbReference type="AlphaFoldDB" id="A0A5C6UWF7"/>
<dbReference type="PANTHER" id="PTHR33908:SF3">
    <property type="entry name" value="UNDECAPRENYL PHOSPHATE-ALPHA-4-AMINO-4-DEOXY-L-ARABINOSE ARABINOSYL TRANSFERASE"/>
    <property type="match status" value="1"/>
</dbReference>
<feature type="transmembrane region" description="Helical" evidence="8">
    <location>
        <begin position="147"/>
        <end position="164"/>
    </location>
</feature>
<feature type="transmembrane region" description="Helical" evidence="8">
    <location>
        <begin position="391"/>
        <end position="409"/>
    </location>
</feature>
<protein>
    <recommendedName>
        <fullName evidence="11">Glycosyltransferase RgtA/B/C/D-like domain-containing protein</fullName>
    </recommendedName>
</protein>